<dbReference type="GO" id="GO:0003677">
    <property type="term" value="F:DNA binding"/>
    <property type="evidence" value="ECO:0007669"/>
    <property type="project" value="InterPro"/>
</dbReference>
<feature type="region of interest" description="Disordered" evidence="1">
    <location>
        <begin position="1"/>
        <end position="79"/>
    </location>
</feature>
<feature type="region of interest" description="Disordered" evidence="1">
    <location>
        <begin position="365"/>
        <end position="400"/>
    </location>
</feature>
<evidence type="ECO:0000256" key="1">
    <source>
        <dbReference type="SAM" id="MobiDB-lite"/>
    </source>
</evidence>
<accession>A0A2R4G2M0</accession>
<feature type="compositionally biased region" description="Basic residues" evidence="1">
    <location>
        <begin position="53"/>
        <end position="74"/>
    </location>
</feature>
<dbReference type="Pfam" id="PF03837">
    <property type="entry name" value="RecT"/>
    <property type="match status" value="1"/>
</dbReference>
<dbReference type="Proteomes" id="UP000241454">
    <property type="component" value="Chromosome"/>
</dbReference>
<dbReference type="GO" id="GO:0006310">
    <property type="term" value="P:DNA recombination"/>
    <property type="evidence" value="ECO:0007669"/>
    <property type="project" value="InterPro"/>
</dbReference>
<dbReference type="InterPro" id="IPR010183">
    <property type="entry name" value="Phage_lambda_Bet"/>
</dbReference>
<proteinExistence type="predicted"/>
<name>A0A2R4G2M0_BIFAD</name>
<gene>
    <name evidence="2" type="primary">bet</name>
    <name evidence="2" type="ORF">C8077_03650</name>
</gene>
<dbReference type="EMBL" id="CP028341">
    <property type="protein sequence ID" value="AVT45094.1"/>
    <property type="molecule type" value="Genomic_DNA"/>
</dbReference>
<evidence type="ECO:0000313" key="2">
    <source>
        <dbReference type="EMBL" id="AVT45094.1"/>
    </source>
</evidence>
<reference evidence="2 3" key="1">
    <citation type="submission" date="2018-03" db="EMBL/GenBank/DDBJ databases">
        <authorList>
            <person name="Keele B.F."/>
        </authorList>
    </citation>
    <scope>NUCLEOTIDE SEQUENCE [LARGE SCALE GENOMIC DNA]</scope>
    <source>
        <strain evidence="2 3">1-11</strain>
    </source>
</reference>
<dbReference type="AlphaFoldDB" id="A0A2R4G2M0"/>
<dbReference type="InterPro" id="IPR018330">
    <property type="entry name" value="RecT_fam"/>
</dbReference>
<feature type="compositionally biased region" description="Basic residues" evidence="1">
    <location>
        <begin position="11"/>
        <end position="26"/>
    </location>
</feature>
<organism evidence="2 3">
    <name type="scientific">Bifidobacterium adolescentis</name>
    <dbReference type="NCBI Taxonomy" id="1680"/>
    <lineage>
        <taxon>Bacteria</taxon>
        <taxon>Bacillati</taxon>
        <taxon>Actinomycetota</taxon>
        <taxon>Actinomycetes</taxon>
        <taxon>Bifidobacteriales</taxon>
        <taxon>Bifidobacteriaceae</taxon>
        <taxon>Bifidobacterium</taxon>
    </lineage>
</organism>
<protein>
    <submittedName>
        <fullName evidence="2">Phage recombination protein Bet</fullName>
    </submittedName>
</protein>
<dbReference type="NCBIfam" id="TIGR01913">
    <property type="entry name" value="bet_lambda"/>
    <property type="match status" value="1"/>
</dbReference>
<sequence>MDATSGSHGPAVHRRHGGRPRRRTPGRRGIQGRTASHSHIPSRKRLCGQNVQHRTRSRNHAHATHRHARKRRRQMSNELTLTDTQDTFTQRQLAALTQIGVQDATPADLAVFLHQCQRTGLDPFAKQIYMIARRSKDSRGNYVMKQTIQTGIDGFRLIARRVADRNHEKLEEQDVLWCGDDGEWHDVWLKKVPPTAAKATIIRGDSKFSAVALFSEYCPTRLDRGSGQQVPTGVWGTKPALMIAKCAEALALRKAFPQDLSGVYTSDETSMDDVQAEVVEEEENKRKSYGTRARQMPDKAPCRREQAERIYQILRECGVSSKEEAEAVMFAHTGAHGLTDPTHISALDADNLLANEDFLRRRTTQALDEYRKQQEPEEEPAEVIEPDPEAEADTDVKDGE</sequence>
<evidence type="ECO:0000313" key="3">
    <source>
        <dbReference type="Proteomes" id="UP000241454"/>
    </source>
</evidence>
<feature type="region of interest" description="Disordered" evidence="1">
    <location>
        <begin position="278"/>
        <end position="301"/>
    </location>
</feature>
<feature type="compositionally biased region" description="Acidic residues" evidence="1">
    <location>
        <begin position="376"/>
        <end position="393"/>
    </location>
</feature>